<dbReference type="EMBL" id="NCVQ01000005">
    <property type="protein sequence ID" value="PWZ25736.1"/>
    <property type="molecule type" value="Genomic_DNA"/>
</dbReference>
<keyword evidence="14" id="KW-0732">Signal</keyword>
<evidence type="ECO:0000256" key="11">
    <source>
        <dbReference type="ARBA" id="ARBA00022989"/>
    </source>
</evidence>
<reference evidence="16" key="1">
    <citation type="journal article" date="2018" name="Nat. Genet.">
        <title>Extensive intraspecific gene order and gene structural variations between Mo17 and other maize genomes.</title>
        <authorList>
            <person name="Sun S."/>
            <person name="Zhou Y."/>
            <person name="Chen J."/>
            <person name="Shi J."/>
            <person name="Zhao H."/>
            <person name="Zhao H."/>
            <person name="Song W."/>
            <person name="Zhang M."/>
            <person name="Cui Y."/>
            <person name="Dong X."/>
            <person name="Liu H."/>
            <person name="Ma X."/>
            <person name="Jiao Y."/>
            <person name="Wang B."/>
            <person name="Wei X."/>
            <person name="Stein J.C."/>
            <person name="Glaubitz J.C."/>
            <person name="Lu F."/>
            <person name="Yu G."/>
            <person name="Liang C."/>
            <person name="Fengler K."/>
            <person name="Li B."/>
            <person name="Rafalski A."/>
            <person name="Schnable P.S."/>
            <person name="Ware D.H."/>
            <person name="Buckler E.S."/>
            <person name="Lai J."/>
        </authorList>
    </citation>
    <scope>NUCLEOTIDE SEQUENCE [LARGE SCALE GENOMIC DNA]</scope>
    <source>
        <tissue evidence="16">Seedling</tissue>
    </source>
</reference>
<keyword evidence="9" id="KW-0418">Kinase</keyword>
<comment type="caution">
    <text evidence="16">The sequence shown here is derived from an EMBL/GenBank/DDBJ whole genome shotgun (WGS) entry which is preliminary data.</text>
</comment>
<evidence type="ECO:0000259" key="15">
    <source>
        <dbReference type="Pfam" id="PF02223"/>
    </source>
</evidence>
<keyword evidence="10" id="KW-0067">ATP-binding</keyword>
<dbReference type="ExpressionAtlas" id="A0A3L6EXM6">
    <property type="expression patterns" value="baseline and differential"/>
</dbReference>
<dbReference type="InterPro" id="IPR001727">
    <property type="entry name" value="GDT1-like"/>
</dbReference>
<dbReference type="Pfam" id="PF03552">
    <property type="entry name" value="Cellulose_synt"/>
    <property type="match status" value="1"/>
</dbReference>
<dbReference type="GO" id="GO:0046873">
    <property type="term" value="F:metal ion transmembrane transporter activity"/>
    <property type="evidence" value="ECO:0007669"/>
    <property type="project" value="InterPro"/>
</dbReference>
<comment type="similarity">
    <text evidence="3">Belongs to the GDT1 family.</text>
</comment>
<dbReference type="GO" id="GO:0016020">
    <property type="term" value="C:membrane"/>
    <property type="evidence" value="ECO:0007669"/>
    <property type="project" value="UniProtKB-SubCell"/>
</dbReference>
<feature type="signal peptide" evidence="14">
    <location>
        <begin position="1"/>
        <end position="25"/>
    </location>
</feature>
<dbReference type="Pfam" id="PF01169">
    <property type="entry name" value="GDT1"/>
    <property type="match status" value="2"/>
</dbReference>
<dbReference type="InterPro" id="IPR018095">
    <property type="entry name" value="Thymidylate_kin_CS"/>
</dbReference>
<evidence type="ECO:0000256" key="6">
    <source>
        <dbReference type="ARBA" id="ARBA00022692"/>
    </source>
</evidence>
<dbReference type="GO" id="GO:0030244">
    <property type="term" value="P:cellulose biosynthetic process"/>
    <property type="evidence" value="ECO:0007669"/>
    <property type="project" value="InterPro"/>
</dbReference>
<proteinExistence type="inferred from homology"/>
<evidence type="ECO:0000256" key="4">
    <source>
        <dbReference type="ARBA" id="ARBA00022676"/>
    </source>
</evidence>
<accession>A0A3L6EXM6</accession>
<evidence type="ECO:0000256" key="8">
    <source>
        <dbReference type="ARBA" id="ARBA00022741"/>
    </source>
</evidence>
<organism evidence="16">
    <name type="scientific">Zea mays</name>
    <name type="common">Maize</name>
    <dbReference type="NCBI Taxonomy" id="4577"/>
    <lineage>
        <taxon>Eukaryota</taxon>
        <taxon>Viridiplantae</taxon>
        <taxon>Streptophyta</taxon>
        <taxon>Embryophyta</taxon>
        <taxon>Tracheophyta</taxon>
        <taxon>Spermatophyta</taxon>
        <taxon>Magnoliopsida</taxon>
        <taxon>Liliopsida</taxon>
        <taxon>Poales</taxon>
        <taxon>Poaceae</taxon>
        <taxon>PACMAD clade</taxon>
        <taxon>Panicoideae</taxon>
        <taxon>Andropogonodae</taxon>
        <taxon>Andropogoneae</taxon>
        <taxon>Tripsacinae</taxon>
        <taxon>Zea</taxon>
    </lineage>
</organism>
<keyword evidence="11 13" id="KW-1133">Transmembrane helix</keyword>
<protein>
    <submittedName>
        <fullName evidence="16">GDT1-like protein 3</fullName>
    </submittedName>
</protein>
<keyword evidence="4" id="KW-0328">Glycosyltransferase</keyword>
<evidence type="ECO:0000256" key="2">
    <source>
        <dbReference type="ARBA" id="ARBA00004308"/>
    </source>
</evidence>
<feature type="transmembrane region" description="Helical" evidence="13">
    <location>
        <begin position="70"/>
        <end position="95"/>
    </location>
</feature>
<dbReference type="SUPFAM" id="SSF52540">
    <property type="entry name" value="P-loop containing nucleoside triphosphate hydrolases"/>
    <property type="match status" value="1"/>
</dbReference>
<feature type="chain" id="PRO_5017939182" evidence="14">
    <location>
        <begin position="26"/>
        <end position="698"/>
    </location>
</feature>
<evidence type="ECO:0000256" key="1">
    <source>
        <dbReference type="ARBA" id="ARBA00004141"/>
    </source>
</evidence>
<dbReference type="Proteomes" id="UP000251960">
    <property type="component" value="Chromosome 4"/>
</dbReference>
<keyword evidence="7" id="KW-0545">Nucleotide biosynthesis</keyword>
<dbReference type="GO" id="GO:0004798">
    <property type="term" value="F:dTMP kinase activity"/>
    <property type="evidence" value="ECO:0007669"/>
    <property type="project" value="InterPro"/>
</dbReference>
<name>A0A3L6EXM6_MAIZE</name>
<evidence type="ECO:0000256" key="14">
    <source>
        <dbReference type="SAM" id="SignalP"/>
    </source>
</evidence>
<dbReference type="PANTHER" id="PTHR12608:SF5">
    <property type="entry name" value="GDT1-LIKE PROTEIN 3"/>
    <property type="match status" value="1"/>
</dbReference>
<dbReference type="InterPro" id="IPR027417">
    <property type="entry name" value="P-loop_NTPase"/>
</dbReference>
<evidence type="ECO:0000256" key="12">
    <source>
        <dbReference type="ARBA" id="ARBA00023136"/>
    </source>
</evidence>
<dbReference type="GO" id="GO:0006233">
    <property type="term" value="P:dTDP biosynthetic process"/>
    <property type="evidence" value="ECO:0007669"/>
    <property type="project" value="InterPro"/>
</dbReference>
<feature type="transmembrane region" description="Helical" evidence="13">
    <location>
        <begin position="209"/>
        <end position="228"/>
    </location>
</feature>
<dbReference type="PROSITE" id="PS01331">
    <property type="entry name" value="THYMIDYLATE_KINASE"/>
    <property type="match status" value="1"/>
</dbReference>
<dbReference type="GO" id="GO:0016760">
    <property type="term" value="F:cellulose synthase (UDP-forming) activity"/>
    <property type="evidence" value="ECO:0007669"/>
    <property type="project" value="InterPro"/>
</dbReference>
<evidence type="ECO:0000256" key="5">
    <source>
        <dbReference type="ARBA" id="ARBA00022679"/>
    </source>
</evidence>
<comment type="subcellular location">
    <subcellularLocation>
        <location evidence="2">Endomembrane system</location>
    </subcellularLocation>
    <subcellularLocation>
        <location evidence="1">Membrane</location>
        <topology evidence="1">Multi-pass membrane protein</topology>
    </subcellularLocation>
</comment>
<evidence type="ECO:0000313" key="16">
    <source>
        <dbReference type="EMBL" id="PWZ25736.1"/>
    </source>
</evidence>
<feature type="domain" description="Thymidylate kinase-like" evidence="15">
    <location>
        <begin position="429"/>
        <end position="515"/>
    </location>
</feature>
<keyword evidence="8" id="KW-0547">Nucleotide-binding</keyword>
<sequence>MDPNPRAPLLLAIVVLALGVSVVASAEDDASGVSLGRRAGGFLHGLKKDALAEGDHGVALDEVGPGLFDALFASLSMILVSEIGDETFIIAALMAMRHPKSIVLSGALSALYVMTSKLLPQIFLILYAAYIFAHPLPNKVLSTGLGRIVPNLISRKHTNSAATVLYLFFGLRLLYIAWKSDPKGSQKKEMEEVEEKLESGQGKSTIRRFFARFCTPIFLEAFILTFLAEWGDRSQIATIALATHKNAIGVAVGASLGHTAADQNIDGVTTQIVTARLESRASCNVQTHSNIPDNNVLCHAAFKSSVRITGGRRGQAVVAMASTDARLAGIASSIRVIPDVPKPDPLGVQGRKILGQGKYGCRECIKWAQRQNEYRATRLVLFSLDPPSSRVAVFGFCRLFGGDDKGRNGSCAKAKGCATDLIRTSCSRALMESKLLSGTTLIVDRYSYSGVAFSAAKGLDIEWCKAPENGLIAPDLVIYLDVQPEKATERGGYGGERYEKIEFQKKVAEHYHSLRDSTWKFALCSDISGMSELMFLKCSKAKKKQEHQKKVKCRNASKQVHALEVAGRETAPPVPREKFEKRFGQSDAFLASTLQDNGEGCRFDMLKSLDDCIHVLSCGYENKTQWGKEVGWIYGSVTEDILTGFKMHCHGWRSVYCMPKRPAFKGSAPINLTDRLHQVLRWALGSVEIFLSKHCPIC</sequence>
<keyword evidence="5" id="KW-0808">Transferase</keyword>
<dbReference type="InterPro" id="IPR039430">
    <property type="entry name" value="Thymidylate_kin-like_dom"/>
</dbReference>
<dbReference type="GO" id="GO:0005524">
    <property type="term" value="F:ATP binding"/>
    <property type="evidence" value="ECO:0007669"/>
    <property type="project" value="UniProtKB-KW"/>
</dbReference>
<dbReference type="GO" id="GO:0012505">
    <property type="term" value="C:endomembrane system"/>
    <property type="evidence" value="ECO:0007669"/>
    <property type="project" value="UniProtKB-SubCell"/>
</dbReference>
<dbReference type="Gene3D" id="3.40.50.300">
    <property type="entry name" value="P-loop containing nucleotide triphosphate hydrolases"/>
    <property type="match status" value="1"/>
</dbReference>
<dbReference type="InterPro" id="IPR005150">
    <property type="entry name" value="Cellulose_synth"/>
</dbReference>
<dbReference type="AlphaFoldDB" id="A0A3L6EXM6"/>
<evidence type="ECO:0000256" key="13">
    <source>
        <dbReference type="SAM" id="Phobius"/>
    </source>
</evidence>
<keyword evidence="12 13" id="KW-0472">Membrane</keyword>
<evidence type="ECO:0000256" key="9">
    <source>
        <dbReference type="ARBA" id="ARBA00022777"/>
    </source>
</evidence>
<keyword evidence="6 13" id="KW-0812">Transmembrane</keyword>
<evidence type="ECO:0000256" key="7">
    <source>
        <dbReference type="ARBA" id="ARBA00022727"/>
    </source>
</evidence>
<evidence type="ECO:0000256" key="10">
    <source>
        <dbReference type="ARBA" id="ARBA00022840"/>
    </source>
</evidence>
<feature type="transmembrane region" description="Helical" evidence="13">
    <location>
        <begin position="160"/>
        <end position="178"/>
    </location>
</feature>
<evidence type="ECO:0000256" key="3">
    <source>
        <dbReference type="ARBA" id="ARBA00009190"/>
    </source>
</evidence>
<dbReference type="PANTHER" id="PTHR12608">
    <property type="entry name" value="TRANSMEMBRANE PROTEIN HTP-1 RELATED"/>
    <property type="match status" value="1"/>
</dbReference>
<feature type="transmembrane region" description="Helical" evidence="13">
    <location>
        <begin position="107"/>
        <end position="133"/>
    </location>
</feature>
<gene>
    <name evidence="16" type="primary">Os11g0472500</name>
    <name evidence="16" type="ORF">Zm00014a_022572</name>
</gene>
<dbReference type="Pfam" id="PF02223">
    <property type="entry name" value="Thymidylate_kin"/>
    <property type="match status" value="1"/>
</dbReference>